<evidence type="ECO:0000256" key="1">
    <source>
        <dbReference type="ARBA" id="ARBA00023002"/>
    </source>
</evidence>
<dbReference type="Gene3D" id="3.40.50.720">
    <property type="entry name" value="NAD(P)-binding Rossmann-like Domain"/>
    <property type="match status" value="1"/>
</dbReference>
<accession>A0A9X0DRJ4</accession>
<dbReference type="CDD" id="cd08249">
    <property type="entry name" value="enoyl_reductase_like"/>
    <property type="match status" value="1"/>
</dbReference>
<gene>
    <name evidence="2" type="ORF">OCU04_002106</name>
</gene>
<sequence>MGAKKRLQVFGFTYRSQEEKAQQEFVTLPWFLLGKIPDGIPPQEAVALPSGFVTVFHTATTDLGLELPWPKPKGFVPVNKDKCILIWGGSSSVGQYAIQILTYYGYTNIITTASKTHHALLQKFGAVHTFDYRDNDITDAILHSAELTNREQKGPLIPFILDCIGSQQGSLAPLTKIAQKGTRVAILLPVTIRDASVDVAPEYSMDVNASAPWAEGVETRGVRTHFYLDNPFFKAKLQPETMPTLLAQGVVQPNKIKIVEGKTLLQRAQKALDALRRKETSGERLVWRVAEEE</sequence>
<dbReference type="GO" id="GO:0016651">
    <property type="term" value="F:oxidoreductase activity, acting on NAD(P)H"/>
    <property type="evidence" value="ECO:0007669"/>
    <property type="project" value="InterPro"/>
</dbReference>
<dbReference type="OrthoDB" id="9992527at2759"/>
<protein>
    <recommendedName>
        <fullName evidence="4">Enoyl reductase (ER) domain-containing protein</fullName>
    </recommendedName>
</protein>
<evidence type="ECO:0000313" key="2">
    <source>
        <dbReference type="EMBL" id="KAJ8071792.1"/>
    </source>
</evidence>
<reference evidence="2" key="1">
    <citation type="submission" date="2022-11" db="EMBL/GenBank/DDBJ databases">
        <title>Genome Resource of Sclerotinia nivalis Strain SnTB1, a Plant Pathogen Isolated from American Ginseng.</title>
        <authorList>
            <person name="Fan S."/>
        </authorList>
    </citation>
    <scope>NUCLEOTIDE SEQUENCE</scope>
    <source>
        <strain evidence="2">SnTB1</strain>
    </source>
</reference>
<dbReference type="EMBL" id="JAPEIS010000001">
    <property type="protein sequence ID" value="KAJ8071792.1"/>
    <property type="molecule type" value="Genomic_DNA"/>
</dbReference>
<dbReference type="InterPro" id="IPR047122">
    <property type="entry name" value="Trans-enoyl_RdTase-like"/>
</dbReference>
<keyword evidence="1" id="KW-0560">Oxidoreductase</keyword>
<dbReference type="Proteomes" id="UP001152300">
    <property type="component" value="Unassembled WGS sequence"/>
</dbReference>
<dbReference type="PANTHER" id="PTHR45348">
    <property type="entry name" value="HYPOTHETICAL OXIDOREDUCTASE (EUROFUNG)"/>
    <property type="match status" value="1"/>
</dbReference>
<dbReference type="AlphaFoldDB" id="A0A9X0DRJ4"/>
<evidence type="ECO:0008006" key="4">
    <source>
        <dbReference type="Google" id="ProtNLM"/>
    </source>
</evidence>
<proteinExistence type="predicted"/>
<keyword evidence="3" id="KW-1185">Reference proteome</keyword>
<comment type="caution">
    <text evidence="2">The sequence shown here is derived from an EMBL/GenBank/DDBJ whole genome shotgun (WGS) entry which is preliminary data.</text>
</comment>
<dbReference type="SUPFAM" id="SSF51735">
    <property type="entry name" value="NAD(P)-binding Rossmann-fold domains"/>
    <property type="match status" value="1"/>
</dbReference>
<name>A0A9X0DRJ4_9HELO</name>
<organism evidence="2 3">
    <name type="scientific">Sclerotinia nivalis</name>
    <dbReference type="NCBI Taxonomy" id="352851"/>
    <lineage>
        <taxon>Eukaryota</taxon>
        <taxon>Fungi</taxon>
        <taxon>Dikarya</taxon>
        <taxon>Ascomycota</taxon>
        <taxon>Pezizomycotina</taxon>
        <taxon>Leotiomycetes</taxon>
        <taxon>Helotiales</taxon>
        <taxon>Sclerotiniaceae</taxon>
        <taxon>Sclerotinia</taxon>
    </lineage>
</organism>
<dbReference type="InterPro" id="IPR036291">
    <property type="entry name" value="NAD(P)-bd_dom_sf"/>
</dbReference>
<dbReference type="Gene3D" id="3.90.180.10">
    <property type="entry name" value="Medium-chain alcohol dehydrogenases, catalytic domain"/>
    <property type="match status" value="1"/>
</dbReference>
<dbReference type="PANTHER" id="PTHR45348:SF3">
    <property type="entry name" value="ENOYL REDUCTASE (ER) DOMAIN-CONTAINING PROTEIN"/>
    <property type="match status" value="1"/>
</dbReference>
<evidence type="ECO:0000313" key="3">
    <source>
        <dbReference type="Proteomes" id="UP001152300"/>
    </source>
</evidence>